<dbReference type="Gene3D" id="3.10.129.10">
    <property type="entry name" value="Hotdog Thioesterase"/>
    <property type="match status" value="1"/>
</dbReference>
<dbReference type="GO" id="GO:0006631">
    <property type="term" value="P:fatty acid metabolic process"/>
    <property type="evidence" value="ECO:0007669"/>
    <property type="project" value="TreeGrafter"/>
</dbReference>
<proteinExistence type="inferred from homology"/>
<dbReference type="InterPro" id="IPR020845">
    <property type="entry name" value="AMP-binding_CS"/>
</dbReference>
<evidence type="ECO:0000256" key="1">
    <source>
        <dbReference type="ARBA" id="ARBA00006432"/>
    </source>
</evidence>
<dbReference type="InterPro" id="IPR000873">
    <property type="entry name" value="AMP-dep_synth/lig_dom"/>
</dbReference>
<dbReference type="AlphaFoldDB" id="A0A806KM80"/>
<dbReference type="EMBL" id="JQ844219">
    <property type="protein sequence ID" value="AGS53041.1"/>
    <property type="molecule type" value="Genomic_DNA"/>
</dbReference>
<keyword evidence="2" id="KW-0472">Membrane</keyword>
<evidence type="ECO:0000259" key="3">
    <source>
        <dbReference type="Pfam" id="PF00501"/>
    </source>
</evidence>
<organism evidence="5">
    <name type="scientific">uncultured bacterium contig00031</name>
    <dbReference type="NCBI Taxonomy" id="1181520"/>
    <lineage>
        <taxon>Bacteria</taxon>
        <taxon>environmental samples</taxon>
    </lineage>
</organism>
<feature type="transmembrane region" description="Helical" evidence="2">
    <location>
        <begin position="54"/>
        <end position="78"/>
    </location>
</feature>
<dbReference type="Pfam" id="PF00501">
    <property type="entry name" value="AMP-binding"/>
    <property type="match status" value="1"/>
</dbReference>
<feature type="domain" description="ApeI dehydratase-like" evidence="4">
    <location>
        <begin position="573"/>
        <end position="665"/>
    </location>
</feature>
<feature type="transmembrane region" description="Helical" evidence="2">
    <location>
        <begin position="29"/>
        <end position="48"/>
    </location>
</feature>
<feature type="domain" description="AMP-dependent synthetase/ligase" evidence="3">
    <location>
        <begin position="229"/>
        <end position="402"/>
    </location>
</feature>
<dbReference type="InterPro" id="IPR029069">
    <property type="entry name" value="HotDog_dom_sf"/>
</dbReference>
<dbReference type="PROSITE" id="PS00455">
    <property type="entry name" value="AMP_BINDING"/>
    <property type="match status" value="1"/>
</dbReference>
<dbReference type="SUPFAM" id="SSF54637">
    <property type="entry name" value="Thioesterase/thiol ester dehydrase-isomerase"/>
    <property type="match status" value="1"/>
</dbReference>
<keyword evidence="2" id="KW-0812">Transmembrane</keyword>
<sequence>MIYRFAVLQDKSIAHSAGKNATASYCKKVTVVWVVFFICNGSMAAWSIFSGSGIFWAVYNGAVSYILMGILFTVEFIVRKKVQKKMTKAIPLSAINFKSRDPSTILCYDGAFGDGIYKTFKDFIEDTARMRIHLKTIDKKRWLLYCEDCYYFLVAFTALLQCKKEILISANNSPVYMAEIRSTPMADGIPSVDRAGNVPFLTEQVFAEGECPENTFNIPALLQNNAEEKTDTTEWPLINRDETAIIMYTSGSTGKPKAIRQRLTELENDNSFALSKWGKEISCRKVCSTVSHHHIYGILFSILLPFTAGTPFRRKRVQFPEELEKLTDTEYMFITAPAFLKRVVADENPISLQLKSPWIFAAGGVLNHETAKKTSEVFGFWPVEIYGSTETSGIAWRQSDKGQEWTPFDNTQITQNAEGCLIIRSPCIKDTDGFETADMGEILPDGRFLLKGRIDSIVKIEEKRISLAEMENRIVQSGLVSDVCVLALESKRQYLAAAMVLNDKGKEKFCGFEKMQINTFWREYLMQYFDSTVIPKRWRYPKTLPTDEQGKTIRKAIADLFNDIKFHCKKIVEKTDKSITVEFSVPDTSPFFDGHFPGCPILPAVAQIDIVLSVASQHLGTFKVLSGIRKVKFSSIIRPNIPLVLWVEKDGNNISFKIYNPNDKAITYSSGTLMLPENSLYPTGNILLTI</sequence>
<name>A0A806KM80_9BACT</name>
<accession>A0A806KM80</accession>
<dbReference type="InterPro" id="IPR045851">
    <property type="entry name" value="AMP-bd_C_sf"/>
</dbReference>
<evidence type="ECO:0000256" key="2">
    <source>
        <dbReference type="SAM" id="Phobius"/>
    </source>
</evidence>
<dbReference type="PANTHER" id="PTHR43201:SF8">
    <property type="entry name" value="ACYL-COA SYNTHETASE FAMILY MEMBER 3"/>
    <property type="match status" value="1"/>
</dbReference>
<reference evidence="5" key="1">
    <citation type="submission" date="2012-03" db="EMBL/GenBank/DDBJ databases">
        <title>Functional metagenomics reveals considerable lignocellulase gene clusters in the gut microbiome of a wood-feeding higher termite.</title>
        <authorList>
            <person name="Liu N."/>
        </authorList>
    </citation>
    <scope>NUCLEOTIDE SEQUENCE</scope>
</reference>
<evidence type="ECO:0000259" key="4">
    <source>
        <dbReference type="Pfam" id="PF22818"/>
    </source>
</evidence>
<keyword evidence="2" id="KW-1133">Transmembrane helix</keyword>
<dbReference type="InterPro" id="IPR042099">
    <property type="entry name" value="ANL_N_sf"/>
</dbReference>
<dbReference type="InterPro" id="IPR054545">
    <property type="entry name" value="ApeI-like"/>
</dbReference>
<dbReference type="SUPFAM" id="SSF56801">
    <property type="entry name" value="Acetyl-CoA synthetase-like"/>
    <property type="match status" value="1"/>
</dbReference>
<dbReference type="GO" id="GO:0031956">
    <property type="term" value="F:medium-chain fatty acid-CoA ligase activity"/>
    <property type="evidence" value="ECO:0007669"/>
    <property type="project" value="TreeGrafter"/>
</dbReference>
<comment type="similarity">
    <text evidence="1">Belongs to the ATP-dependent AMP-binding enzyme family.</text>
</comment>
<dbReference type="Pfam" id="PF22818">
    <property type="entry name" value="ApeI-like"/>
    <property type="match status" value="1"/>
</dbReference>
<evidence type="ECO:0000313" key="5">
    <source>
        <dbReference type="EMBL" id="AGS53041.1"/>
    </source>
</evidence>
<dbReference type="Gene3D" id="3.40.50.12780">
    <property type="entry name" value="N-terminal domain of ligase-like"/>
    <property type="match status" value="1"/>
</dbReference>
<protein>
    <submittedName>
        <fullName evidence="5">FIGfam138462: acyl-CoA synthetase, AMP-(Fatty) acid ligase</fullName>
    </submittedName>
</protein>
<keyword evidence="5" id="KW-0436">Ligase</keyword>
<dbReference type="Gene3D" id="3.30.300.30">
    <property type="match status" value="1"/>
</dbReference>
<dbReference type="PANTHER" id="PTHR43201">
    <property type="entry name" value="ACYL-COA SYNTHETASE"/>
    <property type="match status" value="1"/>
</dbReference>
<feature type="transmembrane region" description="Helical" evidence="2">
    <location>
        <begin position="142"/>
        <end position="160"/>
    </location>
</feature>